<name>A0A834M5J3_RHYFE</name>
<feature type="region of interest" description="Disordered" evidence="1">
    <location>
        <begin position="1"/>
        <end position="40"/>
    </location>
</feature>
<accession>A0A834M5J3</accession>
<feature type="compositionally biased region" description="Polar residues" evidence="1">
    <location>
        <begin position="1"/>
        <end position="19"/>
    </location>
</feature>
<dbReference type="EMBL" id="JAACXV010013990">
    <property type="protein sequence ID" value="KAF7271258.1"/>
    <property type="molecule type" value="Genomic_DNA"/>
</dbReference>
<comment type="caution">
    <text evidence="2">The sequence shown here is derived from an EMBL/GenBank/DDBJ whole genome shotgun (WGS) entry which is preliminary data.</text>
</comment>
<organism evidence="2 3">
    <name type="scientific">Rhynchophorus ferrugineus</name>
    <name type="common">Red palm weevil</name>
    <name type="synonym">Curculio ferrugineus</name>
    <dbReference type="NCBI Taxonomy" id="354439"/>
    <lineage>
        <taxon>Eukaryota</taxon>
        <taxon>Metazoa</taxon>
        <taxon>Ecdysozoa</taxon>
        <taxon>Arthropoda</taxon>
        <taxon>Hexapoda</taxon>
        <taxon>Insecta</taxon>
        <taxon>Pterygota</taxon>
        <taxon>Neoptera</taxon>
        <taxon>Endopterygota</taxon>
        <taxon>Coleoptera</taxon>
        <taxon>Polyphaga</taxon>
        <taxon>Cucujiformia</taxon>
        <taxon>Curculionidae</taxon>
        <taxon>Dryophthorinae</taxon>
        <taxon>Rhynchophorus</taxon>
    </lineage>
</organism>
<gene>
    <name evidence="2" type="ORF">GWI33_015841</name>
</gene>
<dbReference type="AlphaFoldDB" id="A0A834M5J3"/>
<reference evidence="2" key="1">
    <citation type="submission" date="2020-08" db="EMBL/GenBank/DDBJ databases">
        <title>Genome sequencing and assembly of the red palm weevil Rhynchophorus ferrugineus.</title>
        <authorList>
            <person name="Dias G.B."/>
            <person name="Bergman C.M."/>
            <person name="Manee M."/>
        </authorList>
    </citation>
    <scope>NUCLEOTIDE SEQUENCE</scope>
    <source>
        <strain evidence="2">AA-2017</strain>
        <tissue evidence="2">Whole larva</tissue>
    </source>
</reference>
<evidence type="ECO:0000313" key="3">
    <source>
        <dbReference type="Proteomes" id="UP000625711"/>
    </source>
</evidence>
<evidence type="ECO:0000313" key="2">
    <source>
        <dbReference type="EMBL" id="KAF7271258.1"/>
    </source>
</evidence>
<evidence type="ECO:0000256" key="1">
    <source>
        <dbReference type="SAM" id="MobiDB-lite"/>
    </source>
</evidence>
<dbReference type="Proteomes" id="UP000625711">
    <property type="component" value="Unassembled WGS sequence"/>
</dbReference>
<proteinExistence type="predicted"/>
<protein>
    <submittedName>
        <fullName evidence="2">Uncharacterized protein</fullName>
    </submittedName>
</protein>
<keyword evidence="3" id="KW-1185">Reference proteome</keyword>
<sequence length="120" mass="13762">MTRTSGNRANSTTKLQTNLPDRRSMPASRSSNDGGSRKKDTKYFDCATFKINCYHLSILSKLVFRSSWRYRGRKYDSGAGQSVRPFDRRRHRLGRIVFNSRGSVGSRCFSANQTKKQEKS</sequence>